<protein>
    <submittedName>
        <fullName evidence="1">Uncharacterized protein</fullName>
    </submittedName>
</protein>
<dbReference type="Proteomes" id="UP000423274">
    <property type="component" value="Chromosome"/>
</dbReference>
<organism evidence="1 2">
    <name type="scientific">Lacticaseibacillus paracasei subsp. paracasei</name>
    <dbReference type="NCBI Taxonomy" id="47714"/>
    <lineage>
        <taxon>Bacteria</taxon>
        <taxon>Bacillati</taxon>
        <taxon>Bacillota</taxon>
        <taxon>Bacilli</taxon>
        <taxon>Lactobacillales</taxon>
        <taxon>Lactobacillaceae</taxon>
        <taxon>Lacticaseibacillus</taxon>
    </lineage>
</organism>
<evidence type="ECO:0000313" key="1">
    <source>
        <dbReference type="EMBL" id="QGV17412.1"/>
    </source>
</evidence>
<gene>
    <name evidence="1" type="ORF">LCAKO_0842</name>
</gene>
<reference evidence="1 2" key="1">
    <citation type="submission" date="2017-08" db="EMBL/GenBank/DDBJ databases">
        <title>Genome sequence, comparative genomics and functional analysis of the highly adhesive Lactobacillus paracasei Kobulty strain.</title>
        <authorList>
            <person name="Koryszewska-Baginska A."/>
            <person name="Grynberg M."/>
            <person name="Aleksandrzak-Piekarczyk T."/>
        </authorList>
    </citation>
    <scope>NUCLEOTIDE SEQUENCE [LARGE SCALE GENOMIC DNA]</scope>
    <source>
        <strain evidence="1 2">IBB3423</strain>
    </source>
</reference>
<evidence type="ECO:0000313" key="2">
    <source>
        <dbReference type="Proteomes" id="UP000423274"/>
    </source>
</evidence>
<proteinExistence type="predicted"/>
<accession>A0AAP9HH36</accession>
<dbReference type="EMBL" id="CP022954">
    <property type="protein sequence ID" value="QGV17412.1"/>
    <property type="molecule type" value="Genomic_DNA"/>
</dbReference>
<sequence>MALKDLQARKKRQIHLYSSKKYKVKYAIKANEHNNISEQVAFS</sequence>
<dbReference type="AlphaFoldDB" id="A0AAP9HH36"/>
<name>A0AAP9HH36_LACPA</name>